<reference evidence="2 3" key="1">
    <citation type="journal article" date="2015" name="Genome Biol. Evol.">
        <title>Phylogenomic analyses indicate that early fungi evolved digesting cell walls of algal ancestors of land plants.</title>
        <authorList>
            <person name="Chang Y."/>
            <person name="Wang S."/>
            <person name="Sekimoto S."/>
            <person name="Aerts A.L."/>
            <person name="Choi C."/>
            <person name="Clum A."/>
            <person name="LaButti K.M."/>
            <person name="Lindquist E.A."/>
            <person name="Yee Ngan C."/>
            <person name="Ohm R.A."/>
            <person name="Salamov A.A."/>
            <person name="Grigoriev I.V."/>
            <person name="Spatafora J.W."/>
            <person name="Berbee M.L."/>
        </authorList>
    </citation>
    <scope>NUCLEOTIDE SEQUENCE [LARGE SCALE GENOMIC DNA]</scope>
    <source>
        <strain evidence="2 3">JEL478</strain>
    </source>
</reference>
<gene>
    <name evidence="2" type="ORF">M427DRAFT_193340</name>
</gene>
<feature type="domain" description="HAUS augmin-like complex subunit 6 N-terminal" evidence="1">
    <location>
        <begin position="85"/>
        <end position="176"/>
    </location>
</feature>
<dbReference type="GO" id="GO:0008017">
    <property type="term" value="F:microtubule binding"/>
    <property type="evidence" value="ECO:0007669"/>
    <property type="project" value="TreeGrafter"/>
</dbReference>
<evidence type="ECO:0000313" key="2">
    <source>
        <dbReference type="EMBL" id="KXS10007.1"/>
    </source>
</evidence>
<evidence type="ECO:0000313" key="3">
    <source>
        <dbReference type="Proteomes" id="UP000070544"/>
    </source>
</evidence>
<dbReference type="GO" id="GO:0051225">
    <property type="term" value="P:spindle assembly"/>
    <property type="evidence" value="ECO:0007669"/>
    <property type="project" value="InterPro"/>
</dbReference>
<dbReference type="Pfam" id="PF14661">
    <property type="entry name" value="HAUS6_N"/>
    <property type="match status" value="1"/>
</dbReference>
<dbReference type="STRING" id="1344416.A0A138ZZR7"/>
<dbReference type="GO" id="GO:1990498">
    <property type="term" value="C:mitotic spindle microtubule"/>
    <property type="evidence" value="ECO:0007669"/>
    <property type="project" value="TreeGrafter"/>
</dbReference>
<name>A0A138ZZR7_GONPJ</name>
<proteinExistence type="predicted"/>
<dbReference type="EMBL" id="KQ965839">
    <property type="protein sequence ID" value="KXS10007.1"/>
    <property type="molecule type" value="Genomic_DNA"/>
</dbReference>
<dbReference type="AlphaFoldDB" id="A0A138ZZR7"/>
<evidence type="ECO:0000259" key="1">
    <source>
        <dbReference type="Pfam" id="PF14661"/>
    </source>
</evidence>
<dbReference type="InterPro" id="IPR028163">
    <property type="entry name" value="HAUS_6_N"/>
</dbReference>
<dbReference type="PANTHER" id="PTHR16151:SF2">
    <property type="entry name" value="HAUS AUGMIN-LIKE COMPLEX SUBUNIT 6"/>
    <property type="match status" value="1"/>
</dbReference>
<dbReference type="GO" id="GO:0070652">
    <property type="term" value="C:HAUS complex"/>
    <property type="evidence" value="ECO:0007669"/>
    <property type="project" value="InterPro"/>
</dbReference>
<organism evidence="2 3">
    <name type="scientific">Gonapodya prolifera (strain JEL478)</name>
    <name type="common">Monoblepharis prolifera</name>
    <dbReference type="NCBI Taxonomy" id="1344416"/>
    <lineage>
        <taxon>Eukaryota</taxon>
        <taxon>Fungi</taxon>
        <taxon>Fungi incertae sedis</taxon>
        <taxon>Chytridiomycota</taxon>
        <taxon>Chytridiomycota incertae sedis</taxon>
        <taxon>Monoblepharidomycetes</taxon>
        <taxon>Monoblepharidales</taxon>
        <taxon>Gonapodyaceae</taxon>
        <taxon>Gonapodya</taxon>
    </lineage>
</organism>
<accession>A0A138ZZR7</accession>
<dbReference type="InterPro" id="IPR026797">
    <property type="entry name" value="HAUS_6"/>
</dbReference>
<dbReference type="PANTHER" id="PTHR16151">
    <property type="entry name" value="HAUS AUGMIN-LIKE COMPLEX SUBUNIT 6"/>
    <property type="match status" value="1"/>
</dbReference>
<dbReference type="OrthoDB" id="5575722at2759"/>
<sequence length="267" mass="28828">MSQADHPIPRSFLEGNRVTTWPIQSDDPFTSSSTLPQAPIIPFNVPPTAMSTLVSSSTTLPSEATVLDAFSRPCDAATPSPTSLLLSNLLLLGFDPASYGTLHPGLLLDAEMFSRNQGNARAFEVVAAWLWERSEGDDAKRLLSSVYPCTSPATSREFRNLIFGWFSQLKKDGKLSGPGSGPNRTSAVLDKDGNSGAVFGEVVVRRSFLDECRGERFERLMLAVSEVVVEQTAAKEIGPNSISGIPDLRALKRAMGDVAIRDLLEVS</sequence>
<keyword evidence="3" id="KW-1185">Reference proteome</keyword>
<dbReference type="Proteomes" id="UP000070544">
    <property type="component" value="Unassembled WGS sequence"/>
</dbReference>
<protein>
    <recommendedName>
        <fullName evidence="1">HAUS augmin-like complex subunit 6 N-terminal domain-containing protein</fullName>
    </recommendedName>
</protein>